<evidence type="ECO:0000256" key="4">
    <source>
        <dbReference type="SAM" id="MobiDB-lite"/>
    </source>
</evidence>
<proteinExistence type="evidence at transcript level"/>
<dbReference type="InterPro" id="IPR011992">
    <property type="entry name" value="EF-hand-dom_pair"/>
</dbReference>
<dbReference type="GO" id="GO:0005737">
    <property type="term" value="C:cytoplasm"/>
    <property type="evidence" value="ECO:0007669"/>
    <property type="project" value="UniProtKB-SubCell"/>
</dbReference>
<dbReference type="Pfam" id="PF05517">
    <property type="entry name" value="p25-alpha"/>
    <property type="match status" value="1"/>
</dbReference>
<dbReference type="AlphaFoldDB" id="V9KZ87"/>
<dbReference type="GO" id="GO:0032273">
    <property type="term" value="P:positive regulation of protein polymerization"/>
    <property type="evidence" value="ECO:0007669"/>
    <property type="project" value="TreeGrafter"/>
</dbReference>
<protein>
    <submittedName>
        <fullName evidence="5">Tubulin polymerization-promoting protein family member 3-like protein</fullName>
    </submittedName>
</protein>
<dbReference type="GO" id="GO:0001578">
    <property type="term" value="P:microtubule bundle formation"/>
    <property type="evidence" value="ECO:0007669"/>
    <property type="project" value="TreeGrafter"/>
</dbReference>
<feature type="compositionally biased region" description="Basic and acidic residues" evidence="4">
    <location>
        <begin position="132"/>
        <end position="151"/>
    </location>
</feature>
<dbReference type="SUPFAM" id="SSF47473">
    <property type="entry name" value="EF-hand"/>
    <property type="match status" value="1"/>
</dbReference>
<sequence length="176" mass="18880">MAEAEGEAQKTFRRFAVLGDSKSSGRDMSGKNFAKLCRDCGIVDGRSVTGTDADITFSRVKARTSRAIGFEEFLRALGELSGKRFEGKGQKEAMDGMYGLIAGKEPLLTGITKTGKAGAVDRLTDSSRYTGSHKERFDESGKGKGKAGREELAEDTGFVGAYRGRGTFDDKVKGAK</sequence>
<dbReference type="GO" id="GO:0005874">
    <property type="term" value="C:microtubule"/>
    <property type="evidence" value="ECO:0007669"/>
    <property type="project" value="TreeGrafter"/>
</dbReference>
<dbReference type="GO" id="GO:0015631">
    <property type="term" value="F:tubulin binding"/>
    <property type="evidence" value="ECO:0007669"/>
    <property type="project" value="InterPro"/>
</dbReference>
<name>V9KZ87_CALMI</name>
<evidence type="ECO:0000256" key="2">
    <source>
        <dbReference type="ARBA" id="ARBA00010994"/>
    </source>
</evidence>
<dbReference type="InterPro" id="IPR008907">
    <property type="entry name" value="TPP/p25"/>
</dbReference>
<evidence type="ECO:0000313" key="5">
    <source>
        <dbReference type="EMBL" id="AFP04180.1"/>
    </source>
</evidence>
<feature type="region of interest" description="Disordered" evidence="4">
    <location>
        <begin position="127"/>
        <end position="151"/>
    </location>
</feature>
<evidence type="ECO:0000256" key="1">
    <source>
        <dbReference type="ARBA" id="ARBA00004496"/>
    </source>
</evidence>
<comment type="similarity">
    <text evidence="2">Belongs to the TPPP family.</text>
</comment>
<dbReference type="PANTHER" id="PTHR12932:SF24">
    <property type="entry name" value="TUBULIN POLYMERIZATION-PROMOTING PROTEIN FAMILY MEMBER 2"/>
    <property type="match status" value="1"/>
</dbReference>
<dbReference type="GO" id="GO:0046785">
    <property type="term" value="P:microtubule polymerization"/>
    <property type="evidence" value="ECO:0007669"/>
    <property type="project" value="InterPro"/>
</dbReference>
<dbReference type="EMBL" id="JW871662">
    <property type="protein sequence ID" value="AFP04180.1"/>
    <property type="molecule type" value="mRNA"/>
</dbReference>
<reference evidence="5" key="1">
    <citation type="journal article" date="2014" name="Nature">
        <title>Elephant shark genome provides unique insights into gnathostome evolution.</title>
        <authorList>
            <consortium name="International Elephant Shark Genome Sequencing Consortium"/>
            <person name="Venkatesh B."/>
            <person name="Lee A.P."/>
            <person name="Ravi V."/>
            <person name="Maurya A.K."/>
            <person name="Lian M.M."/>
            <person name="Swann J.B."/>
            <person name="Ohta Y."/>
            <person name="Flajnik M.F."/>
            <person name="Sutoh Y."/>
            <person name="Kasahara M."/>
            <person name="Hoon S."/>
            <person name="Gangu V."/>
            <person name="Roy S.W."/>
            <person name="Irimia M."/>
            <person name="Korzh V."/>
            <person name="Kondrychyn I."/>
            <person name="Lim Z.W."/>
            <person name="Tay B.H."/>
            <person name="Tohari S."/>
            <person name="Kong K.W."/>
            <person name="Ho S."/>
            <person name="Lorente-Galdos B."/>
            <person name="Quilez J."/>
            <person name="Marques-Bonet T."/>
            <person name="Raney B.J."/>
            <person name="Ingham P.W."/>
            <person name="Tay A."/>
            <person name="Hillier L.W."/>
            <person name="Minx P."/>
            <person name="Boehm T."/>
            <person name="Wilson R.K."/>
            <person name="Brenner S."/>
            <person name="Warren W.C."/>
        </authorList>
    </citation>
    <scope>NUCLEOTIDE SEQUENCE</scope>
    <source>
        <tissue evidence="5">Brain</tissue>
    </source>
</reference>
<dbReference type="Gene3D" id="1.10.238.10">
    <property type="entry name" value="EF-hand"/>
    <property type="match status" value="1"/>
</dbReference>
<dbReference type="PANTHER" id="PTHR12932">
    <property type="entry name" value="P25 ALPHA-RELATED"/>
    <property type="match status" value="1"/>
</dbReference>
<accession>V9KZ87</accession>
<evidence type="ECO:0000256" key="3">
    <source>
        <dbReference type="ARBA" id="ARBA00022490"/>
    </source>
</evidence>
<keyword evidence="3" id="KW-0963">Cytoplasm</keyword>
<organism evidence="5">
    <name type="scientific">Callorhinchus milii</name>
    <name type="common">Ghost shark</name>
    <dbReference type="NCBI Taxonomy" id="7868"/>
    <lineage>
        <taxon>Eukaryota</taxon>
        <taxon>Metazoa</taxon>
        <taxon>Chordata</taxon>
        <taxon>Craniata</taxon>
        <taxon>Vertebrata</taxon>
        <taxon>Chondrichthyes</taxon>
        <taxon>Holocephali</taxon>
        <taxon>Chimaeriformes</taxon>
        <taxon>Callorhinchidae</taxon>
        <taxon>Callorhinchus</taxon>
    </lineage>
</organism>
<dbReference type="FunFam" id="1.10.238.10:FF:000057">
    <property type="entry name" value="Tubulin polymerization-promoting protein family member 3"/>
    <property type="match status" value="1"/>
</dbReference>
<comment type="subcellular location">
    <subcellularLocation>
        <location evidence="1">Cytoplasm</location>
    </subcellularLocation>
</comment>